<evidence type="ECO:0000256" key="1">
    <source>
        <dbReference type="ARBA" id="ARBA00004549"/>
    </source>
</evidence>
<dbReference type="Pfam" id="PF14852">
    <property type="entry name" value="Fis1_TPR_N"/>
    <property type="match status" value="1"/>
</dbReference>
<evidence type="ECO:0000256" key="11">
    <source>
        <dbReference type="SAM" id="Phobius"/>
    </source>
</evidence>
<feature type="non-terminal residue" evidence="12">
    <location>
        <position position="239"/>
    </location>
</feature>
<proteinExistence type="inferred from homology"/>
<evidence type="ECO:0000313" key="12">
    <source>
        <dbReference type="EMBL" id="CEK63569.1"/>
    </source>
</evidence>
<dbReference type="EMBL" id="HACG01016704">
    <property type="protein sequence ID" value="CEK63569.1"/>
    <property type="molecule type" value="Transcribed_RNA"/>
</dbReference>
<evidence type="ECO:0000256" key="8">
    <source>
        <dbReference type="ARBA" id="ARBA00023128"/>
    </source>
</evidence>
<evidence type="ECO:0000256" key="2">
    <source>
        <dbReference type="ARBA" id="ARBA00004572"/>
    </source>
</evidence>
<evidence type="ECO:0000256" key="4">
    <source>
        <dbReference type="ARBA" id="ARBA00022692"/>
    </source>
</evidence>
<comment type="subcellular location">
    <subcellularLocation>
        <location evidence="2">Mitochondrion outer membrane</location>
        <topology evidence="2">Single-pass membrane protein</topology>
    </subcellularLocation>
    <subcellularLocation>
        <location evidence="1">Peroxisome membrane</location>
        <topology evidence="1">Single-pass membrane protein</topology>
    </subcellularLocation>
</comment>
<dbReference type="PANTHER" id="PTHR13247">
    <property type="entry name" value="TETRATRICOPEPTIDE REPEAT PROTEIN 11 TPR REPEAT PROTEIN 11"/>
    <property type="match status" value="1"/>
</dbReference>
<evidence type="ECO:0000256" key="9">
    <source>
        <dbReference type="ARBA" id="ARBA00023136"/>
    </source>
</evidence>
<dbReference type="Pfam" id="PF14853">
    <property type="entry name" value="Fis1_TPR_C"/>
    <property type="match status" value="1"/>
</dbReference>
<organism evidence="12">
    <name type="scientific">Arion vulgaris</name>
    <dbReference type="NCBI Taxonomy" id="1028688"/>
    <lineage>
        <taxon>Eukaryota</taxon>
        <taxon>Metazoa</taxon>
        <taxon>Spiralia</taxon>
        <taxon>Lophotrochozoa</taxon>
        <taxon>Mollusca</taxon>
        <taxon>Gastropoda</taxon>
        <taxon>Heterobranchia</taxon>
        <taxon>Euthyneura</taxon>
        <taxon>Panpulmonata</taxon>
        <taxon>Eupulmonata</taxon>
        <taxon>Stylommatophora</taxon>
        <taxon>Helicina</taxon>
        <taxon>Arionoidea</taxon>
        <taxon>Arionidae</taxon>
        <taxon>Arion</taxon>
    </lineage>
</organism>
<dbReference type="InterPro" id="IPR033745">
    <property type="entry name" value="Fis1_cytosol"/>
</dbReference>
<dbReference type="CDD" id="cd12212">
    <property type="entry name" value="Fis1"/>
    <property type="match status" value="1"/>
</dbReference>
<keyword evidence="10" id="KW-0576">Peroxisome</keyword>
<evidence type="ECO:0000256" key="3">
    <source>
        <dbReference type="ARBA" id="ARBA00008937"/>
    </source>
</evidence>
<dbReference type="GO" id="GO:0005741">
    <property type="term" value="C:mitochondrial outer membrane"/>
    <property type="evidence" value="ECO:0007669"/>
    <property type="project" value="UniProtKB-SubCell"/>
</dbReference>
<comment type="similarity">
    <text evidence="3">Belongs to the FIS1 family.</text>
</comment>
<keyword evidence="8" id="KW-0496">Mitochondrion</keyword>
<name>A0A0B6Z4L6_9EUPU</name>
<dbReference type="GO" id="GO:0005778">
    <property type="term" value="C:peroxisomal membrane"/>
    <property type="evidence" value="ECO:0007669"/>
    <property type="project" value="UniProtKB-SubCell"/>
</dbReference>
<keyword evidence="5" id="KW-0053">Apoptosis</keyword>
<dbReference type="InterPro" id="IPR016543">
    <property type="entry name" value="Fis1"/>
</dbReference>
<keyword evidence="4 11" id="KW-0812">Transmembrane</keyword>
<dbReference type="PANTHER" id="PTHR13247:SF0">
    <property type="entry name" value="MITOCHONDRIAL FISSION 1 PROTEIN"/>
    <property type="match status" value="1"/>
</dbReference>
<feature type="transmembrane region" description="Helical" evidence="11">
    <location>
        <begin position="208"/>
        <end position="227"/>
    </location>
</feature>
<sequence>MEAVVEENIDPNDLKKFEALYNAHVIRGHVNEKTQFDYAWCLVRSRYTSDMHRGIALLEDLLRHAKDDLSQRDYLYYIAVGFVRIKEYEKALKYTEAICKIEHNNRQARQLEKYVKGRMKKDGLIGIACRWRCTSSWRYNRSNYCSVQKEVITPVRETSQPVFVSSLFSYGYKVKHYMILNDSTIFFFIYIYFACCRVSWKNCGTKPLWEHIILLFFFVKKCVWYIVGSHGKRCLQTNG</sequence>
<dbReference type="GO" id="GO:0000422">
    <property type="term" value="P:autophagy of mitochondrion"/>
    <property type="evidence" value="ECO:0007669"/>
    <property type="project" value="TreeGrafter"/>
</dbReference>
<protein>
    <recommendedName>
        <fullName evidence="13">Mitochondrial fission 1 protein</fullName>
    </recommendedName>
</protein>
<evidence type="ECO:0000256" key="5">
    <source>
        <dbReference type="ARBA" id="ARBA00022703"/>
    </source>
</evidence>
<evidence type="ECO:0000256" key="7">
    <source>
        <dbReference type="ARBA" id="ARBA00022989"/>
    </source>
</evidence>
<reference evidence="12" key="1">
    <citation type="submission" date="2014-12" db="EMBL/GenBank/DDBJ databases">
        <title>Insight into the proteome of Arion vulgaris.</title>
        <authorList>
            <person name="Aradska J."/>
            <person name="Bulat T."/>
            <person name="Smidak R."/>
            <person name="Sarate P."/>
            <person name="Gangsoo J."/>
            <person name="Sialana F."/>
            <person name="Bilban M."/>
            <person name="Lubec G."/>
        </authorList>
    </citation>
    <scope>NUCLEOTIDE SEQUENCE</scope>
    <source>
        <tissue evidence="12">Skin</tissue>
    </source>
</reference>
<gene>
    <name evidence="12" type="primary">ORF48723</name>
</gene>
<evidence type="ECO:0000256" key="10">
    <source>
        <dbReference type="ARBA" id="ARBA00023140"/>
    </source>
</evidence>
<dbReference type="InterPro" id="IPR028058">
    <property type="entry name" value="Fis1_TPR_N"/>
</dbReference>
<dbReference type="InterPro" id="IPR011990">
    <property type="entry name" value="TPR-like_helical_dom_sf"/>
</dbReference>
<accession>A0A0B6Z4L6</accession>
<evidence type="ECO:0008006" key="13">
    <source>
        <dbReference type="Google" id="ProtNLM"/>
    </source>
</evidence>
<keyword evidence="7 11" id="KW-1133">Transmembrane helix</keyword>
<dbReference type="InterPro" id="IPR028061">
    <property type="entry name" value="Fis1_TPR_C"/>
</dbReference>
<dbReference type="Gene3D" id="1.25.40.10">
    <property type="entry name" value="Tetratricopeptide repeat domain"/>
    <property type="match status" value="1"/>
</dbReference>
<dbReference type="GO" id="GO:0016559">
    <property type="term" value="P:peroxisome fission"/>
    <property type="evidence" value="ECO:0007669"/>
    <property type="project" value="TreeGrafter"/>
</dbReference>
<dbReference type="GO" id="GO:0000266">
    <property type="term" value="P:mitochondrial fission"/>
    <property type="evidence" value="ECO:0007669"/>
    <property type="project" value="InterPro"/>
</dbReference>
<dbReference type="SUPFAM" id="SSF48452">
    <property type="entry name" value="TPR-like"/>
    <property type="match status" value="1"/>
</dbReference>
<keyword evidence="9 11" id="KW-0472">Membrane</keyword>
<dbReference type="FunFam" id="1.25.40.10:FF:000147">
    <property type="entry name" value="Mitochondrial fission 1 protein"/>
    <property type="match status" value="1"/>
</dbReference>
<dbReference type="AlphaFoldDB" id="A0A0B6Z4L6"/>
<feature type="transmembrane region" description="Helical" evidence="11">
    <location>
        <begin position="177"/>
        <end position="196"/>
    </location>
</feature>
<keyword evidence="6" id="KW-1000">Mitochondrion outer membrane</keyword>
<evidence type="ECO:0000256" key="6">
    <source>
        <dbReference type="ARBA" id="ARBA00022787"/>
    </source>
</evidence>
<dbReference type="GO" id="GO:0043653">
    <property type="term" value="P:mitochondrial fragmentation involved in apoptotic process"/>
    <property type="evidence" value="ECO:0007669"/>
    <property type="project" value="TreeGrafter"/>
</dbReference>